<feature type="region of interest" description="Disordered" evidence="5">
    <location>
        <begin position="1"/>
        <end position="161"/>
    </location>
</feature>
<keyword evidence="1" id="KW-0805">Transcription regulation</keyword>
<dbReference type="PROSITE" id="PS51005">
    <property type="entry name" value="NAC"/>
    <property type="match status" value="1"/>
</dbReference>
<keyword evidence="8" id="KW-1185">Reference proteome</keyword>
<dbReference type="GO" id="GO:0003677">
    <property type="term" value="F:DNA binding"/>
    <property type="evidence" value="ECO:0007669"/>
    <property type="project" value="UniProtKB-KW"/>
</dbReference>
<feature type="compositionally biased region" description="Pro residues" evidence="5">
    <location>
        <begin position="27"/>
        <end position="37"/>
    </location>
</feature>
<dbReference type="Gene3D" id="2.170.150.80">
    <property type="entry name" value="NAC domain"/>
    <property type="match status" value="1"/>
</dbReference>
<dbReference type="FunFam" id="2.170.150.80:FF:000006">
    <property type="entry name" value="NAC domain-containing protein 100-like"/>
    <property type="match status" value="1"/>
</dbReference>
<dbReference type="Proteomes" id="UP001222027">
    <property type="component" value="Unassembled WGS sequence"/>
</dbReference>
<keyword evidence="3" id="KW-0804">Transcription</keyword>
<feature type="compositionally biased region" description="Pro residues" evidence="5">
    <location>
        <begin position="105"/>
        <end position="116"/>
    </location>
</feature>
<feature type="domain" description="NAC" evidence="6">
    <location>
        <begin position="400"/>
        <end position="551"/>
    </location>
</feature>
<keyword evidence="2" id="KW-0238">DNA-binding</keyword>
<feature type="compositionally biased region" description="Pro residues" evidence="5">
    <location>
        <begin position="132"/>
        <end position="145"/>
    </location>
</feature>
<evidence type="ECO:0000259" key="6">
    <source>
        <dbReference type="PROSITE" id="PS51005"/>
    </source>
</evidence>
<reference evidence="7 8" key="1">
    <citation type="submission" date="2022-12" db="EMBL/GenBank/DDBJ databases">
        <title>Chromosome-scale assembly of the Ensete ventricosum genome.</title>
        <authorList>
            <person name="Dussert Y."/>
            <person name="Stocks J."/>
            <person name="Wendawek A."/>
            <person name="Woldeyes F."/>
            <person name="Nichols R.A."/>
            <person name="Borrell J.S."/>
        </authorList>
    </citation>
    <scope>NUCLEOTIDE SEQUENCE [LARGE SCALE GENOMIC DNA]</scope>
    <source>
        <strain evidence="8">cv. Maze</strain>
        <tissue evidence="7">Seeds</tissue>
    </source>
</reference>
<organism evidence="7 8">
    <name type="scientific">Ensete ventricosum</name>
    <name type="common">Abyssinian banana</name>
    <name type="synonym">Musa ensete</name>
    <dbReference type="NCBI Taxonomy" id="4639"/>
    <lineage>
        <taxon>Eukaryota</taxon>
        <taxon>Viridiplantae</taxon>
        <taxon>Streptophyta</taxon>
        <taxon>Embryophyta</taxon>
        <taxon>Tracheophyta</taxon>
        <taxon>Spermatophyta</taxon>
        <taxon>Magnoliopsida</taxon>
        <taxon>Liliopsida</taxon>
        <taxon>Zingiberales</taxon>
        <taxon>Musaceae</taxon>
        <taxon>Ensete</taxon>
    </lineage>
</organism>
<gene>
    <name evidence="7" type="ORF">OPV22_010985</name>
</gene>
<dbReference type="EMBL" id="JAQQAF010000003">
    <property type="protein sequence ID" value="KAJ8500433.1"/>
    <property type="molecule type" value="Genomic_DNA"/>
</dbReference>
<evidence type="ECO:0000256" key="1">
    <source>
        <dbReference type="ARBA" id="ARBA00023015"/>
    </source>
</evidence>
<dbReference type="InterPro" id="IPR036093">
    <property type="entry name" value="NAC_dom_sf"/>
</dbReference>
<dbReference type="CDD" id="cd23431">
    <property type="entry name" value="beta-trefoil_Ricin_AtEULS3-like"/>
    <property type="match status" value="1"/>
</dbReference>
<dbReference type="GO" id="GO:0005634">
    <property type="term" value="C:nucleus"/>
    <property type="evidence" value="ECO:0007669"/>
    <property type="project" value="UniProtKB-ARBA"/>
</dbReference>
<dbReference type="GO" id="GO:0006355">
    <property type="term" value="P:regulation of DNA-templated transcription"/>
    <property type="evidence" value="ECO:0007669"/>
    <property type="project" value="InterPro"/>
</dbReference>
<dbReference type="Pfam" id="PF02365">
    <property type="entry name" value="NAM"/>
    <property type="match status" value="1"/>
</dbReference>
<evidence type="ECO:0000256" key="2">
    <source>
        <dbReference type="ARBA" id="ARBA00023125"/>
    </source>
</evidence>
<keyword evidence="4" id="KW-0539">Nucleus</keyword>
<feature type="compositionally biased region" description="Pro residues" evidence="5">
    <location>
        <begin position="77"/>
        <end position="89"/>
    </location>
</feature>
<dbReference type="InterPro" id="IPR003441">
    <property type="entry name" value="NAC-dom"/>
</dbReference>
<dbReference type="AlphaFoldDB" id="A0AAV8RJG9"/>
<dbReference type="PANTHER" id="PTHR31744:SF92">
    <property type="entry name" value="NAC DOMAIN-CONTAINING PROTEIN 87"/>
    <property type="match status" value="1"/>
</dbReference>
<proteinExistence type="predicted"/>
<dbReference type="SUPFAM" id="SSF101941">
    <property type="entry name" value="NAC domain"/>
    <property type="match status" value="1"/>
</dbReference>
<protein>
    <recommendedName>
        <fullName evidence="6">NAC domain-containing protein</fullName>
    </recommendedName>
</protein>
<evidence type="ECO:0000313" key="7">
    <source>
        <dbReference type="EMBL" id="KAJ8500433.1"/>
    </source>
</evidence>
<evidence type="ECO:0000256" key="5">
    <source>
        <dbReference type="SAM" id="MobiDB-lite"/>
    </source>
</evidence>
<dbReference type="PANTHER" id="PTHR31744">
    <property type="entry name" value="PROTEIN CUP-SHAPED COTYLEDON 2-RELATED"/>
    <property type="match status" value="1"/>
</dbReference>
<evidence type="ECO:0000313" key="8">
    <source>
        <dbReference type="Proteomes" id="UP001222027"/>
    </source>
</evidence>
<evidence type="ECO:0000256" key="3">
    <source>
        <dbReference type="ARBA" id="ARBA00023163"/>
    </source>
</evidence>
<evidence type="ECO:0000256" key="4">
    <source>
        <dbReference type="ARBA" id="ARBA00023242"/>
    </source>
</evidence>
<comment type="caution">
    <text evidence="7">The sequence shown here is derived from an EMBL/GenBank/DDBJ whole genome shotgun (WGS) entry which is preliminary data.</text>
</comment>
<sequence>MNPFGHHGSHHHHHHGQEEEDERHRYPPPGYQPPVSTPPYYGGPAYPPAVQHVSHEGGPGYGLPAVQHVSHEGGPGCGPPPPVYPPPPGYHGEGSYGGSHHHHGPSPPPTYPPPPVYHGEGSYGGSRHHQAPSPPPTYPPAPGPEYPRDGGYGHQDHHHHHFLSHFPGVHHVSHERWEGEAAAGHGQPTVRIYTKAENNFSLSIRDGKVILARNDPTDPYQHWIRDMRYSTKVKDEEGFPSFALINKVTGEALKHSIGATHPVRLIRYNPDYLDESVLWSESKDLEPWRGERWNDSCPLGVAEGRQSEVEDCSSLKIPMEILLYALCGSRRNILATALGYEICEDSAACAIKISVRAIDDFTCGVQNKENTVANSCLFLGSPKASLFEEHAAMVDDCRDLPPGFRFHPTDEEIITYYVMQKIINHRYTARAIGEVDLNKCEPWDLPSKAKMGGKEMYFFCQKDRKYPTGLRTNRATEAGYWKATGKDKEICRGKGVLIGMKKTLVFYQGRAPRGDRTNWVMHEFRLEGKHPLPNLPKSTKDEWVVCRVFHKHAGLKKSSPPAINSNGDDLKDFSALPPLMEPPNMESNMRPSSSFIHRDQLNDLEAIPHAFFTAMAAQNQQVMNHHQMSFSNPPQNSVLHHPLRVSARPGYLHHDEAMPSEAAAAAMRKHRQSPTGCPSQETGVSTDYNTEISSIMSKHYEDFDEPWASFGF</sequence>
<name>A0AAV8RJG9_ENSVE</name>
<accession>A0AAV8RJG9</accession>